<reference evidence="4 5" key="1">
    <citation type="submission" date="2012-06" db="EMBL/GenBank/DDBJ databases">
        <title>Finished plasmid 3 of genome of Microcoleus sp. PCC 7113.</title>
        <authorList>
            <consortium name="US DOE Joint Genome Institute"/>
            <person name="Gugger M."/>
            <person name="Coursin T."/>
            <person name="Rippka R."/>
            <person name="Tandeau De Marsac N."/>
            <person name="Huntemann M."/>
            <person name="Wei C.-L."/>
            <person name="Han J."/>
            <person name="Detter J.C."/>
            <person name="Han C."/>
            <person name="Tapia R."/>
            <person name="Chen A."/>
            <person name="Kyrpides N."/>
            <person name="Mavromatis K."/>
            <person name="Markowitz V."/>
            <person name="Szeto E."/>
            <person name="Ivanova N."/>
            <person name="Pagani I."/>
            <person name="Pati A."/>
            <person name="Goodwin L."/>
            <person name="Nordberg H.P."/>
            <person name="Cantor M.N."/>
            <person name="Hua S.X."/>
            <person name="Woyke T."/>
            <person name="Kerfeld C.A."/>
        </authorList>
    </citation>
    <scope>NUCLEOTIDE SEQUENCE [LARGE SCALE GENOMIC DNA]</scope>
    <source>
        <strain evidence="4 5">PCC 7113</strain>
        <plasmid evidence="4 5">pMIC7113.03</plasmid>
    </source>
</reference>
<dbReference type="Proteomes" id="UP000010471">
    <property type="component" value="Plasmid pMIC7113.03"/>
</dbReference>
<dbReference type="EMBL" id="CP003633">
    <property type="protein sequence ID" value="AFZ22177.1"/>
    <property type="molecule type" value="Genomic_DNA"/>
</dbReference>
<feature type="domain" description="Cas10/Cmr2 second palm" evidence="3">
    <location>
        <begin position="418"/>
        <end position="592"/>
    </location>
</feature>
<dbReference type="OrthoDB" id="442064at2"/>
<keyword evidence="4" id="KW-0614">Plasmid</keyword>
<evidence type="ECO:0000313" key="4">
    <source>
        <dbReference type="EMBL" id="AFZ22177.1"/>
    </source>
</evidence>
<dbReference type="Gene3D" id="3.30.70.270">
    <property type="match status" value="1"/>
</dbReference>
<evidence type="ECO:0000256" key="1">
    <source>
        <dbReference type="ARBA" id="ARBA00022741"/>
    </source>
</evidence>
<dbReference type="eggNOG" id="COG1353">
    <property type="taxonomic scope" value="Bacteria"/>
</dbReference>
<dbReference type="HOGENOM" id="CLU_364406_0_0_3"/>
<dbReference type="GO" id="GO:0051607">
    <property type="term" value="P:defense response to virus"/>
    <property type="evidence" value="ECO:0007669"/>
    <property type="project" value="UniProtKB-KW"/>
</dbReference>
<dbReference type="InterPro" id="IPR043128">
    <property type="entry name" value="Rev_trsase/Diguanyl_cyclase"/>
</dbReference>
<dbReference type="AlphaFoldDB" id="K9WRK5"/>
<keyword evidence="5" id="KW-1185">Reference proteome</keyword>
<dbReference type="GO" id="GO:0000166">
    <property type="term" value="F:nucleotide binding"/>
    <property type="evidence" value="ECO:0007669"/>
    <property type="project" value="UniProtKB-KW"/>
</dbReference>
<dbReference type="NCBIfam" id="TIGR02577">
    <property type="entry name" value="cas_TM1794_Cmr2"/>
    <property type="match status" value="1"/>
</dbReference>
<dbReference type="Pfam" id="PF22335">
    <property type="entry name" value="Cas10-Cmr2_palm2"/>
    <property type="match status" value="1"/>
</dbReference>
<organism evidence="4 5">
    <name type="scientific">Allocoleopsis franciscana PCC 7113</name>
    <dbReference type="NCBI Taxonomy" id="1173027"/>
    <lineage>
        <taxon>Bacteria</taxon>
        <taxon>Bacillati</taxon>
        <taxon>Cyanobacteriota</taxon>
        <taxon>Cyanophyceae</taxon>
        <taxon>Coleofasciculales</taxon>
        <taxon>Coleofasciculaceae</taxon>
        <taxon>Allocoleopsis</taxon>
        <taxon>Allocoleopsis franciscana</taxon>
    </lineage>
</organism>
<accession>K9WRK5</accession>
<keyword evidence="1" id="KW-0547">Nucleotide-binding</keyword>
<gene>
    <name evidence="4" type="ORF">Mic7113_6604</name>
</gene>
<dbReference type="InterPro" id="IPR054767">
    <property type="entry name" value="Cas10-Cmr2_palm2"/>
</dbReference>
<dbReference type="InterPro" id="IPR013407">
    <property type="entry name" value="CRISPR-assoc_prot_Cmr2"/>
</dbReference>
<keyword evidence="2" id="KW-0051">Antiviral defense</keyword>
<evidence type="ECO:0000313" key="5">
    <source>
        <dbReference type="Proteomes" id="UP000010471"/>
    </source>
</evidence>
<evidence type="ECO:0000256" key="2">
    <source>
        <dbReference type="ARBA" id="ARBA00023118"/>
    </source>
</evidence>
<dbReference type="RefSeq" id="WP_015186236.1">
    <property type="nucleotide sequence ID" value="NC_019740.1"/>
</dbReference>
<name>K9WRK5_9CYAN</name>
<evidence type="ECO:0000259" key="3">
    <source>
        <dbReference type="Pfam" id="PF22335"/>
    </source>
</evidence>
<proteinExistence type="predicted"/>
<dbReference type="KEGG" id="mic:Mic7113_6604"/>
<sequence length="768" mass="88104">MTNSGKSITIAIAWCLAWGEQRQPQFELPVLQQMQQAMQEGKEVPEAVRYLVEQVQQLQAIPKNDFPEQITGLKEKYPDLWQQTTRIGLVYGGATKIKQYVFEAAKLPDIRGASAILDRINLVDIPAFFGEPQKSPRISRWLNKNFPHLEAALIKELLIYYKGGNILAFCPAAFVDDLANAIEKRYTQETLTANSCAVGSTFKLLELRYGLLKDSIEDTPWLEWYHQNHQNPLVKAYFDQPDVDDLSKAFQNRKSFNELAGKLAALFNQRRNGNDVQDGRPTRRYPPMFETHPYLRRDESDRRAAIAPAKRLPGEPWFSDALARKRIVGQRSKGESEQGQKWWTDKNSAWRWQIGQIKQIWNSGKLKSWVVKFKDFLKETNLHNRYYRNVSEQKPDQTVKEARSLREIANASTPKGFVGYIYADGNNMGGYIQKEIKTPEDYQQFSEDIFEATENSVYEALAQHLKPHKLNNLNDADNQHRNETWIHPFEIITIGGDDVLLIVPADKALAIAKTIGEEFEKQLLKPEKQCRYAADKDYKPKLVHRYQAQQVSGSNQCKLSMSTGVLITAEDTPIYYAEKLTTQLLKSAKKRAKELKKEGYCGGTVDFLVMKSVTMISSNIGEFRSQGLMKAGTGQQKLKLYAAPYTLHELGGLLETAKVLKEVNFPRSQLYQIRSFLEQGKNTAILNYRYFRTRLQDKKHQHQLKEQFEEAWCAAKTNNGNLAPWMTLKEEADTTTYETIWRELVDLYPFTEEPKTPSTVQQAVIGSK</sequence>
<dbReference type="PATRIC" id="fig|1173027.3.peg.7313"/>
<protein>
    <submittedName>
        <fullName evidence="4">CRISPR-associated protein Cas10/Cmr2, subtype III-B</fullName>
    </submittedName>
</protein>
<geneLocation type="plasmid" evidence="4 5">
    <name>pMIC7113.03</name>
</geneLocation>